<name>A0A438MJK0_9ACTN</name>
<accession>A0A438MJK0</accession>
<dbReference type="Proteomes" id="UP000284824">
    <property type="component" value="Unassembled WGS sequence"/>
</dbReference>
<feature type="region of interest" description="Disordered" evidence="1">
    <location>
        <begin position="37"/>
        <end position="65"/>
    </location>
</feature>
<gene>
    <name evidence="2" type="ORF">EDD27_8854</name>
</gene>
<comment type="caution">
    <text evidence="2">The sequence shown here is derived from an EMBL/GenBank/DDBJ whole genome shotgun (WGS) entry which is preliminary data.</text>
</comment>
<sequence length="65" mass="7249">MIPSPTHDARAKRMTFTDAGSRTAHDLGLRHKAALYPQTKEPAEAGSDASVDYQRPRVGLRRFLQ</sequence>
<keyword evidence="3" id="KW-1185">Reference proteome</keyword>
<proteinExistence type="predicted"/>
<reference evidence="2 3" key="1">
    <citation type="submission" date="2019-01" db="EMBL/GenBank/DDBJ databases">
        <title>Sequencing the genomes of 1000 actinobacteria strains.</title>
        <authorList>
            <person name="Klenk H.-P."/>
        </authorList>
    </citation>
    <scope>NUCLEOTIDE SEQUENCE [LARGE SCALE GENOMIC DNA]</scope>
    <source>
        <strain evidence="2 3">DSM 43925</strain>
    </source>
</reference>
<dbReference type="AlphaFoldDB" id="A0A438MJK0"/>
<evidence type="ECO:0000313" key="3">
    <source>
        <dbReference type="Proteomes" id="UP000284824"/>
    </source>
</evidence>
<protein>
    <submittedName>
        <fullName evidence="2">Uncharacterized protein</fullName>
    </submittedName>
</protein>
<evidence type="ECO:0000256" key="1">
    <source>
        <dbReference type="SAM" id="MobiDB-lite"/>
    </source>
</evidence>
<organism evidence="2 3">
    <name type="scientific">Nonomuraea polychroma</name>
    <dbReference type="NCBI Taxonomy" id="46176"/>
    <lineage>
        <taxon>Bacteria</taxon>
        <taxon>Bacillati</taxon>
        <taxon>Actinomycetota</taxon>
        <taxon>Actinomycetes</taxon>
        <taxon>Streptosporangiales</taxon>
        <taxon>Streptosporangiaceae</taxon>
        <taxon>Nonomuraea</taxon>
    </lineage>
</organism>
<evidence type="ECO:0000313" key="2">
    <source>
        <dbReference type="EMBL" id="RVX46014.1"/>
    </source>
</evidence>
<dbReference type="EMBL" id="SAUN01000001">
    <property type="protein sequence ID" value="RVX46014.1"/>
    <property type="molecule type" value="Genomic_DNA"/>
</dbReference>